<evidence type="ECO:0000259" key="1">
    <source>
        <dbReference type="Pfam" id="PF24698"/>
    </source>
</evidence>
<comment type="caution">
    <text evidence="2">The sequence shown here is derived from an EMBL/GenBank/DDBJ whole genome shotgun (WGS) entry which is preliminary data.</text>
</comment>
<dbReference type="InterPro" id="IPR056079">
    <property type="entry name" value="DUF7662"/>
</dbReference>
<proteinExistence type="predicted"/>
<accession>A0ABU7LZ61</accession>
<reference evidence="2 3" key="1">
    <citation type="submission" date="2024-01" db="EMBL/GenBank/DDBJ databases">
        <title>Hyphobacterium bacterium isolated from marine sediment.</title>
        <authorList>
            <person name="Zhao S."/>
        </authorList>
    </citation>
    <scope>NUCLEOTIDE SEQUENCE [LARGE SCALE GENOMIC DNA]</scope>
    <source>
        <strain evidence="2 3">Y60-23</strain>
    </source>
</reference>
<sequence length="121" mass="13919">MKYEPLERFLADQSRDAVPMTFDEIEKILGKALPPSARTHRPWWGNRGASHVHERAWLEAGYRAENIDMERERLVFRRIQAVKNTHRPPLHGALRNLVQVQSGKLTDPAGELWSADAGRLK</sequence>
<keyword evidence="3" id="KW-1185">Reference proteome</keyword>
<dbReference type="EMBL" id="JAZDRO010000003">
    <property type="protein sequence ID" value="MEE2566833.1"/>
    <property type="molecule type" value="Genomic_DNA"/>
</dbReference>
<gene>
    <name evidence="2" type="ORF">V0U35_09085</name>
</gene>
<evidence type="ECO:0000313" key="2">
    <source>
        <dbReference type="EMBL" id="MEE2566833.1"/>
    </source>
</evidence>
<feature type="domain" description="DUF7662" evidence="1">
    <location>
        <begin position="3"/>
        <end position="78"/>
    </location>
</feature>
<dbReference type="Pfam" id="PF24698">
    <property type="entry name" value="DUF7662"/>
    <property type="match status" value="1"/>
</dbReference>
<dbReference type="RefSeq" id="WP_330196384.1">
    <property type="nucleotide sequence ID" value="NZ_JAZDRO010000003.1"/>
</dbReference>
<organism evidence="2 3">
    <name type="scientific">Hyphobacterium marinum</name>
    <dbReference type="NCBI Taxonomy" id="3116574"/>
    <lineage>
        <taxon>Bacteria</taxon>
        <taxon>Pseudomonadati</taxon>
        <taxon>Pseudomonadota</taxon>
        <taxon>Alphaproteobacteria</taxon>
        <taxon>Maricaulales</taxon>
        <taxon>Maricaulaceae</taxon>
        <taxon>Hyphobacterium</taxon>
    </lineage>
</organism>
<protein>
    <recommendedName>
        <fullName evidence="1">DUF7662 domain-containing protein</fullName>
    </recommendedName>
</protein>
<name>A0ABU7LZ61_9PROT</name>
<dbReference type="Proteomes" id="UP001310692">
    <property type="component" value="Unassembled WGS sequence"/>
</dbReference>
<evidence type="ECO:0000313" key="3">
    <source>
        <dbReference type="Proteomes" id="UP001310692"/>
    </source>
</evidence>